<sequence length="442" mass="49252">MSSDEKQPENLQVSEASDDETSSQGAQPQALTKGKKENDPPMHYTDPAAGKPGRERVRKTRIKDRGKSDAEESSLKIKIELDLEAEINLYARVKGDVTIGLLRLSMASSSIGLSKHTFHQKIEALSQAGFYGIELTFPDLLAFAQSHANRDIASNDYDALCEAGQQLGDLVRHHNLKIMVLQSFRNFEGWPERSKEREEAFARARGWIRIMDAVDTDMLLVGSSDAGGIVSSIEQLASDLAQLADMLHEKGFKLAYGNLCWATHASTWKEAWNLILQADRPNIGLCLNTFQTAGGEWGDPRTGSGQIEMSGISSQTIDTRYNKSLQELSREVPADKIYFVQISDAYRISPPMKNDFDESGLPSRAGWSRSYRPLPYDGGYLPIAQVVEAVLETGLRGWFSIEVFDGRFEKKYGDNLTKFAKKAKDTYEKLLREAKGRRTLSG</sequence>
<feature type="region of interest" description="Disordered" evidence="1">
    <location>
        <begin position="1"/>
        <end position="69"/>
    </location>
</feature>
<dbReference type="HOGENOM" id="CLU_035063_0_2_1"/>
<accession>A0A084FYM9</accession>
<feature type="domain" description="Xylose isomerase-like TIM barrel" evidence="2">
    <location>
        <begin position="122"/>
        <end position="407"/>
    </location>
</feature>
<organism evidence="3 4">
    <name type="scientific">Pseudallescheria apiosperma</name>
    <name type="common">Scedosporium apiospermum</name>
    <dbReference type="NCBI Taxonomy" id="563466"/>
    <lineage>
        <taxon>Eukaryota</taxon>
        <taxon>Fungi</taxon>
        <taxon>Dikarya</taxon>
        <taxon>Ascomycota</taxon>
        <taxon>Pezizomycotina</taxon>
        <taxon>Sordariomycetes</taxon>
        <taxon>Hypocreomycetidae</taxon>
        <taxon>Microascales</taxon>
        <taxon>Microascaceae</taxon>
        <taxon>Scedosporium</taxon>
    </lineage>
</organism>
<evidence type="ECO:0000256" key="1">
    <source>
        <dbReference type="SAM" id="MobiDB-lite"/>
    </source>
</evidence>
<dbReference type="OrthoDB" id="5360893at2759"/>
<comment type="caution">
    <text evidence="3">The sequence shown here is derived from an EMBL/GenBank/DDBJ whole genome shotgun (WGS) entry which is preliminary data.</text>
</comment>
<dbReference type="OMA" id="SNAWRPL"/>
<dbReference type="InterPro" id="IPR013022">
    <property type="entry name" value="Xyl_isomerase-like_TIM-brl"/>
</dbReference>
<dbReference type="Proteomes" id="UP000028545">
    <property type="component" value="Unassembled WGS sequence"/>
</dbReference>
<dbReference type="Gene3D" id="3.20.20.150">
    <property type="entry name" value="Divalent-metal-dependent TIM barrel enzymes"/>
    <property type="match status" value="1"/>
</dbReference>
<proteinExistence type="predicted"/>
<keyword evidence="4" id="KW-1185">Reference proteome</keyword>
<protein>
    <recommendedName>
        <fullName evidence="2">Xylose isomerase-like TIM barrel domain-containing protein</fullName>
    </recommendedName>
</protein>
<dbReference type="PANTHER" id="PTHR12110:SF56">
    <property type="entry name" value="DEHYDRATASE, PUTATIVE (AFU_ORTHOLOGUE AFUA_6G08740)-RELATED"/>
    <property type="match status" value="1"/>
</dbReference>
<dbReference type="InterPro" id="IPR050312">
    <property type="entry name" value="IolE/XylAMocC-like"/>
</dbReference>
<dbReference type="AlphaFoldDB" id="A0A084FYM9"/>
<evidence type="ECO:0000259" key="2">
    <source>
        <dbReference type="Pfam" id="PF01261"/>
    </source>
</evidence>
<evidence type="ECO:0000313" key="3">
    <source>
        <dbReference type="EMBL" id="KEZ40191.1"/>
    </source>
</evidence>
<dbReference type="SUPFAM" id="SSF51658">
    <property type="entry name" value="Xylose isomerase-like"/>
    <property type="match status" value="1"/>
</dbReference>
<dbReference type="GeneID" id="27728318"/>
<reference evidence="3 4" key="1">
    <citation type="journal article" date="2014" name="Genome Announc.">
        <title>Draft genome sequence of the pathogenic fungus Scedosporium apiospermum.</title>
        <authorList>
            <person name="Vandeputte P."/>
            <person name="Ghamrawi S."/>
            <person name="Rechenmann M."/>
            <person name="Iltis A."/>
            <person name="Giraud S."/>
            <person name="Fleury M."/>
            <person name="Thornton C."/>
            <person name="Delhaes L."/>
            <person name="Meyer W."/>
            <person name="Papon N."/>
            <person name="Bouchara J.P."/>
        </authorList>
    </citation>
    <scope>NUCLEOTIDE SEQUENCE [LARGE SCALE GENOMIC DNA]</scope>
    <source>
        <strain evidence="3 4">IHEM 14462</strain>
    </source>
</reference>
<dbReference type="KEGG" id="sapo:SAPIO_CDS9246"/>
<dbReference type="VEuPathDB" id="FungiDB:SAPIO_CDS9246"/>
<dbReference type="InterPro" id="IPR036237">
    <property type="entry name" value="Xyl_isomerase-like_sf"/>
</dbReference>
<dbReference type="EMBL" id="JOWA01000132">
    <property type="protein sequence ID" value="KEZ40191.1"/>
    <property type="molecule type" value="Genomic_DNA"/>
</dbReference>
<dbReference type="RefSeq" id="XP_016639990.1">
    <property type="nucleotide sequence ID" value="XM_016790687.1"/>
</dbReference>
<dbReference type="Pfam" id="PF01261">
    <property type="entry name" value="AP_endonuc_2"/>
    <property type="match status" value="1"/>
</dbReference>
<evidence type="ECO:0000313" key="4">
    <source>
        <dbReference type="Proteomes" id="UP000028545"/>
    </source>
</evidence>
<dbReference type="PANTHER" id="PTHR12110">
    <property type="entry name" value="HYDROXYPYRUVATE ISOMERASE"/>
    <property type="match status" value="1"/>
</dbReference>
<name>A0A084FYM9_PSEDA</name>
<gene>
    <name evidence="3" type="ORF">SAPIO_CDS9246</name>
</gene>